<evidence type="ECO:0000313" key="4">
    <source>
        <dbReference type="Proteomes" id="UP000051999"/>
    </source>
</evidence>
<keyword evidence="4" id="KW-1185">Reference proteome</keyword>
<accession>A0A0R1RM43</accession>
<reference evidence="3 4" key="1">
    <citation type="journal article" date="2015" name="Genome Announc.">
        <title>Expanding the biotechnology potential of lactobacilli through comparative genomics of 213 strains and associated genera.</title>
        <authorList>
            <person name="Sun Z."/>
            <person name="Harris H.M."/>
            <person name="McCann A."/>
            <person name="Guo C."/>
            <person name="Argimon S."/>
            <person name="Zhang W."/>
            <person name="Yang X."/>
            <person name="Jeffery I.B."/>
            <person name="Cooney J.C."/>
            <person name="Kagawa T.F."/>
            <person name="Liu W."/>
            <person name="Song Y."/>
            <person name="Salvetti E."/>
            <person name="Wrobel A."/>
            <person name="Rasinkangas P."/>
            <person name="Parkhill J."/>
            <person name="Rea M.C."/>
            <person name="O'Sullivan O."/>
            <person name="Ritari J."/>
            <person name="Douillard F.P."/>
            <person name="Paul Ross R."/>
            <person name="Yang R."/>
            <person name="Briner A.E."/>
            <person name="Felis G.E."/>
            <person name="de Vos W.M."/>
            <person name="Barrangou R."/>
            <person name="Klaenhammer T.R."/>
            <person name="Caufield P.W."/>
            <person name="Cui Y."/>
            <person name="Zhang H."/>
            <person name="O'Toole P.W."/>
        </authorList>
    </citation>
    <scope>NUCLEOTIDE SEQUENCE [LARGE SCALE GENOMIC DNA]</scope>
    <source>
        <strain evidence="3 4">DSM 15814</strain>
    </source>
</reference>
<dbReference type="RefSeq" id="WP_017261761.1">
    <property type="nucleotide sequence ID" value="NZ_AUAW01000001.1"/>
</dbReference>
<proteinExistence type="inferred from homology"/>
<sequence length="155" mass="16552">MPEVNNITLNQPADALGSIEIASDVLEIIVGVAASQVDGVNRMRGTIANNVSELFGRTEHSKGVKLSVNDGEISADVFVYLDYGVNVPKVALEMQDKVKQQVTLMTELPMGEVNVHIVGIVPEKNDSDIDPDDIFGDRAAAAGDDEQTTSKDGDL</sequence>
<evidence type="ECO:0000256" key="2">
    <source>
        <dbReference type="SAM" id="MobiDB-lite"/>
    </source>
</evidence>
<dbReference type="eggNOG" id="COG1302">
    <property type="taxonomic scope" value="Bacteria"/>
</dbReference>
<evidence type="ECO:0000313" key="3">
    <source>
        <dbReference type="EMBL" id="KRL57337.1"/>
    </source>
</evidence>
<comment type="similarity">
    <text evidence="1">Belongs to the asp23 family.</text>
</comment>
<dbReference type="OrthoDB" id="9793465at2"/>
<dbReference type="Proteomes" id="UP000051999">
    <property type="component" value="Unassembled WGS sequence"/>
</dbReference>
<dbReference type="STRING" id="1114972.FD35_GL000350"/>
<gene>
    <name evidence="3" type="ORF">FD35_GL000350</name>
</gene>
<dbReference type="AlphaFoldDB" id="A0A0R1RM43"/>
<name>A0A0R1RM43_9LACO</name>
<dbReference type="InterPro" id="IPR005531">
    <property type="entry name" value="Asp23"/>
</dbReference>
<comment type="caution">
    <text evidence="3">The sequence shown here is derived from an EMBL/GenBank/DDBJ whole genome shotgun (WGS) entry which is preliminary data.</text>
</comment>
<dbReference type="PANTHER" id="PTHR34297">
    <property type="entry name" value="HYPOTHETICAL CYTOSOLIC PROTEIN-RELATED"/>
    <property type="match status" value="1"/>
</dbReference>
<feature type="region of interest" description="Disordered" evidence="2">
    <location>
        <begin position="124"/>
        <end position="155"/>
    </location>
</feature>
<organism evidence="3 4">
    <name type="scientific">Furfurilactobacillus rossiae DSM 15814</name>
    <dbReference type="NCBI Taxonomy" id="1114972"/>
    <lineage>
        <taxon>Bacteria</taxon>
        <taxon>Bacillati</taxon>
        <taxon>Bacillota</taxon>
        <taxon>Bacilli</taxon>
        <taxon>Lactobacillales</taxon>
        <taxon>Lactobacillaceae</taxon>
        <taxon>Furfurilactobacillus</taxon>
    </lineage>
</organism>
<dbReference type="PANTHER" id="PTHR34297:SF1">
    <property type="entry name" value="ASP23_GLS24 FAMILY ENVELOPE STRESS RESPONSE PROTEIN"/>
    <property type="match status" value="1"/>
</dbReference>
<dbReference type="PATRIC" id="fig|1114972.6.peg.350"/>
<evidence type="ECO:0000256" key="1">
    <source>
        <dbReference type="ARBA" id="ARBA00005721"/>
    </source>
</evidence>
<dbReference type="EMBL" id="AZFF01000001">
    <property type="protein sequence ID" value="KRL57337.1"/>
    <property type="molecule type" value="Genomic_DNA"/>
</dbReference>
<protein>
    <submittedName>
        <fullName evidence="3">Alkaline shock protein</fullName>
    </submittedName>
</protein>
<dbReference type="Pfam" id="PF03780">
    <property type="entry name" value="Asp23"/>
    <property type="match status" value="1"/>
</dbReference>